<sequence>MRKFLQRLLTKPVSRLADKYSSRPDKRRVYVALNRLYNNIVAGRGKKGPVIDFDSTKDKFVILSDQHKGGRDRSDIFALAENNYLAALEHYNSKDYTYINLGDSEELWGNLFITVNSHNKATFAMEREFLKRKAFIKIFGNHDLYWDNDPLAALSVLQVYGESIKVYEGAVLKTTIDNQPLSIFLTHGHQGDRQSDGNWFSKWFVSNIWAPLQSFLQINLNTPAYNNQLKTDHNRIMYEWVAEKENMLLITGHTHQPVFASFTHLEKLYNELLKAKAANNLNKMADLQKQVNIKQYEGETIPNFTAYKPTYFNTGCCCFSDGDITGIEICEDCIRLIKWEYDANGTSKRFVLDETTLSELIKPMATPESVSTVPSEE</sequence>
<proteinExistence type="predicted"/>
<keyword evidence="3" id="KW-1185">Reference proteome</keyword>
<dbReference type="SUPFAM" id="SSF56300">
    <property type="entry name" value="Metallo-dependent phosphatases"/>
    <property type="match status" value="1"/>
</dbReference>
<dbReference type="Proteomes" id="UP000253209">
    <property type="component" value="Unassembled WGS sequence"/>
</dbReference>
<gene>
    <name evidence="2" type="ORF">DJ568_10570</name>
</gene>
<dbReference type="Pfam" id="PF00149">
    <property type="entry name" value="Metallophos"/>
    <property type="match status" value="1"/>
</dbReference>
<organism evidence="2 3">
    <name type="scientific">Mucilaginibacter hurinus</name>
    <dbReference type="NCBI Taxonomy" id="2201324"/>
    <lineage>
        <taxon>Bacteria</taxon>
        <taxon>Pseudomonadati</taxon>
        <taxon>Bacteroidota</taxon>
        <taxon>Sphingobacteriia</taxon>
        <taxon>Sphingobacteriales</taxon>
        <taxon>Sphingobacteriaceae</taxon>
        <taxon>Mucilaginibacter</taxon>
    </lineage>
</organism>
<feature type="domain" description="Calcineurin-like phosphoesterase" evidence="1">
    <location>
        <begin position="59"/>
        <end position="257"/>
    </location>
</feature>
<dbReference type="AlphaFoldDB" id="A0A367GN43"/>
<comment type="caution">
    <text evidence="2">The sequence shown here is derived from an EMBL/GenBank/DDBJ whole genome shotgun (WGS) entry which is preliminary data.</text>
</comment>
<dbReference type="OrthoDB" id="9773199at2"/>
<reference evidence="2 3" key="1">
    <citation type="submission" date="2018-05" db="EMBL/GenBank/DDBJ databases">
        <title>Mucilaginibacter hurinus sp. nov., isolated from briquette warehouse soil.</title>
        <authorList>
            <person name="Choi L."/>
        </authorList>
    </citation>
    <scope>NUCLEOTIDE SEQUENCE [LARGE SCALE GENOMIC DNA]</scope>
    <source>
        <strain evidence="2 3">ZR32</strain>
    </source>
</reference>
<name>A0A367GN43_9SPHI</name>
<dbReference type="RefSeq" id="WP_114005238.1">
    <property type="nucleotide sequence ID" value="NZ_QGDC01000005.1"/>
</dbReference>
<evidence type="ECO:0000259" key="1">
    <source>
        <dbReference type="Pfam" id="PF00149"/>
    </source>
</evidence>
<accession>A0A367GN43</accession>
<dbReference type="EMBL" id="QGDC01000005">
    <property type="protein sequence ID" value="RCH54912.1"/>
    <property type="molecule type" value="Genomic_DNA"/>
</dbReference>
<dbReference type="Gene3D" id="3.60.21.10">
    <property type="match status" value="1"/>
</dbReference>
<dbReference type="InterPro" id="IPR004843">
    <property type="entry name" value="Calcineurin-like_PHP"/>
</dbReference>
<dbReference type="GO" id="GO:0016787">
    <property type="term" value="F:hydrolase activity"/>
    <property type="evidence" value="ECO:0007669"/>
    <property type="project" value="InterPro"/>
</dbReference>
<evidence type="ECO:0000313" key="3">
    <source>
        <dbReference type="Proteomes" id="UP000253209"/>
    </source>
</evidence>
<dbReference type="InterPro" id="IPR029052">
    <property type="entry name" value="Metallo-depent_PP-like"/>
</dbReference>
<evidence type="ECO:0000313" key="2">
    <source>
        <dbReference type="EMBL" id="RCH54912.1"/>
    </source>
</evidence>
<protein>
    <submittedName>
        <fullName evidence="2">Metallophosphoesterase</fullName>
    </submittedName>
</protein>